<proteinExistence type="inferred from homology"/>
<gene>
    <name evidence="2" type="primary">ku</name>
    <name evidence="5" type="ORF">SAMN05216192_102151</name>
</gene>
<evidence type="ECO:0000259" key="4">
    <source>
        <dbReference type="SMART" id="SM00559"/>
    </source>
</evidence>
<dbReference type="GO" id="GO:0006310">
    <property type="term" value="P:DNA recombination"/>
    <property type="evidence" value="ECO:0007669"/>
    <property type="project" value="UniProtKB-KW"/>
</dbReference>
<keyword evidence="6" id="KW-1185">Reference proteome</keyword>
<dbReference type="Gene3D" id="2.40.290.10">
    <property type="match status" value="1"/>
</dbReference>
<sequence length="273" mass="30519">MHTIWKGAVSFGLVHVPVKLYAATEEKEIALQLLHRNCHGSIKNQRFCPSCGTSVEQEAIIKGYPIDTNQYVTFEKEELDKIQDESSKRINIIDFIKEDQIDLMFTQKTYFLGPDTHGSNAYFLFLKALETSKRLAIGKLTLRSNTKLCVMKPLNGNCIQLATMHYANEIRPITNVPNLSNSTSIDENQLKLALQIVKGMSGKSDIASLSNPEQERLQAAIQSKIAGQQIISKPTQEAEVVIDLLEALQKSVKMSKSKSKPRQVAQNSEEKLG</sequence>
<dbReference type="PANTHER" id="PTHR41251">
    <property type="entry name" value="NON-HOMOLOGOUS END JOINING PROTEIN KU"/>
    <property type="match status" value="1"/>
</dbReference>
<dbReference type="Pfam" id="PF02735">
    <property type="entry name" value="Ku"/>
    <property type="match status" value="1"/>
</dbReference>
<dbReference type="OrthoDB" id="9795084at2"/>
<comment type="subunit">
    <text evidence="2">Homodimer. Interacts with LigD.</text>
</comment>
<dbReference type="RefSeq" id="WP_090711848.1">
    <property type="nucleotide sequence ID" value="NZ_FNDX01000002.1"/>
</dbReference>
<accession>A0A1G8GNK9</accession>
<dbReference type="NCBIfam" id="TIGR02772">
    <property type="entry name" value="Ku_bact"/>
    <property type="match status" value="1"/>
</dbReference>
<dbReference type="Proteomes" id="UP000199050">
    <property type="component" value="Unassembled WGS sequence"/>
</dbReference>
<dbReference type="AlphaFoldDB" id="A0A1G8GNK9"/>
<organism evidence="5 6">
    <name type="scientific">Paenibacillus typhae</name>
    <dbReference type="NCBI Taxonomy" id="1174501"/>
    <lineage>
        <taxon>Bacteria</taxon>
        <taxon>Bacillati</taxon>
        <taxon>Bacillota</taxon>
        <taxon>Bacilli</taxon>
        <taxon>Bacillales</taxon>
        <taxon>Paenibacillaceae</taxon>
        <taxon>Paenibacillus</taxon>
    </lineage>
</organism>
<dbReference type="SMART" id="SM00559">
    <property type="entry name" value="Ku78"/>
    <property type="match status" value="1"/>
</dbReference>
<dbReference type="GO" id="GO:0003690">
    <property type="term" value="F:double-stranded DNA binding"/>
    <property type="evidence" value="ECO:0007669"/>
    <property type="project" value="UniProtKB-UniRule"/>
</dbReference>
<dbReference type="SUPFAM" id="SSF100939">
    <property type="entry name" value="SPOC domain-like"/>
    <property type="match status" value="1"/>
</dbReference>
<comment type="function">
    <text evidence="2">With LigD forms a non-homologous end joining (NHEJ) DNA repair enzyme, which repairs dsDNA breaks with reduced fidelity. Binds linear dsDNA with 5'- and 3'- overhangs but not closed circular dsDNA nor ssDNA. Recruits and stimulates the ligase activity of LigD.</text>
</comment>
<dbReference type="GO" id="GO:0006303">
    <property type="term" value="P:double-strand break repair via nonhomologous end joining"/>
    <property type="evidence" value="ECO:0007669"/>
    <property type="project" value="UniProtKB-UniRule"/>
</dbReference>
<evidence type="ECO:0000313" key="6">
    <source>
        <dbReference type="Proteomes" id="UP000199050"/>
    </source>
</evidence>
<protein>
    <recommendedName>
        <fullName evidence="2">Non-homologous end joining protein Ku</fullName>
    </recommendedName>
</protein>
<evidence type="ECO:0000256" key="1">
    <source>
        <dbReference type="ARBA" id="ARBA00023125"/>
    </source>
</evidence>
<dbReference type="InterPro" id="IPR006164">
    <property type="entry name" value="DNA_bd_Ku70/Ku80"/>
</dbReference>
<dbReference type="STRING" id="1174501.SAMN05216192_102151"/>
<keyword evidence="1 2" id="KW-0238">DNA-binding</keyword>
<feature type="domain" description="Ku" evidence="4">
    <location>
        <begin position="52"/>
        <end position="181"/>
    </location>
</feature>
<dbReference type="HAMAP" id="MF_01875">
    <property type="entry name" value="Prokaryotic_Ku"/>
    <property type="match status" value="1"/>
</dbReference>
<dbReference type="PIRSF" id="PIRSF006493">
    <property type="entry name" value="Prok_Ku"/>
    <property type="match status" value="1"/>
</dbReference>
<reference evidence="6" key="1">
    <citation type="submission" date="2016-10" db="EMBL/GenBank/DDBJ databases">
        <authorList>
            <person name="Varghese N."/>
            <person name="Submissions S."/>
        </authorList>
    </citation>
    <scope>NUCLEOTIDE SEQUENCE [LARGE SCALE GENOMIC DNA]</scope>
    <source>
        <strain evidence="6">CGMCC 1.11012</strain>
    </source>
</reference>
<keyword evidence="2" id="KW-0234">DNA repair</keyword>
<evidence type="ECO:0000313" key="5">
    <source>
        <dbReference type="EMBL" id="SDH95985.1"/>
    </source>
</evidence>
<comment type="similarity">
    <text evidence="2">Belongs to the prokaryotic Ku family.</text>
</comment>
<name>A0A1G8GNK9_9BACL</name>
<evidence type="ECO:0000256" key="3">
    <source>
        <dbReference type="SAM" id="MobiDB-lite"/>
    </source>
</evidence>
<dbReference type="InterPro" id="IPR009187">
    <property type="entry name" value="Prok_Ku"/>
</dbReference>
<feature type="region of interest" description="Disordered" evidence="3">
    <location>
        <begin position="252"/>
        <end position="273"/>
    </location>
</feature>
<keyword evidence="2" id="KW-0233">DNA recombination</keyword>
<keyword evidence="2" id="KW-0227">DNA damage</keyword>
<dbReference type="EMBL" id="FNDX01000002">
    <property type="protein sequence ID" value="SDH95985.1"/>
    <property type="molecule type" value="Genomic_DNA"/>
</dbReference>
<evidence type="ECO:0000256" key="2">
    <source>
        <dbReference type="HAMAP-Rule" id="MF_01875"/>
    </source>
</evidence>
<dbReference type="PANTHER" id="PTHR41251:SF1">
    <property type="entry name" value="NON-HOMOLOGOUS END JOINING PROTEIN KU"/>
    <property type="match status" value="1"/>
</dbReference>
<dbReference type="InterPro" id="IPR016194">
    <property type="entry name" value="SPOC-like_C_dom_sf"/>
</dbReference>